<evidence type="ECO:0000313" key="2">
    <source>
        <dbReference type="EMBL" id="MEC0273880.1"/>
    </source>
</evidence>
<accession>A0AAW9NFM0</accession>
<dbReference type="RefSeq" id="WP_367406955.1">
    <property type="nucleotide sequence ID" value="NZ_JARNBH010000012.1"/>
</dbReference>
<keyword evidence="1" id="KW-1133">Transmembrane helix</keyword>
<feature type="transmembrane region" description="Helical" evidence="1">
    <location>
        <begin position="12"/>
        <end position="30"/>
    </location>
</feature>
<evidence type="ECO:0000256" key="1">
    <source>
        <dbReference type="SAM" id="Phobius"/>
    </source>
</evidence>
<comment type="caution">
    <text evidence="2">The sequence shown here is derived from an EMBL/GenBank/DDBJ whole genome shotgun (WGS) entry which is preliminary data.</text>
</comment>
<keyword evidence="3" id="KW-1185">Reference proteome</keyword>
<evidence type="ECO:0000313" key="3">
    <source>
        <dbReference type="Proteomes" id="UP001307168"/>
    </source>
</evidence>
<feature type="transmembrane region" description="Helical" evidence="1">
    <location>
        <begin position="42"/>
        <end position="63"/>
    </location>
</feature>
<organism evidence="2 3">
    <name type="scientific">Peribacillus castrilensis</name>
    <dbReference type="NCBI Taxonomy" id="2897690"/>
    <lineage>
        <taxon>Bacteria</taxon>
        <taxon>Bacillati</taxon>
        <taxon>Bacillota</taxon>
        <taxon>Bacilli</taxon>
        <taxon>Bacillales</taxon>
        <taxon>Bacillaceae</taxon>
        <taxon>Peribacillus</taxon>
    </lineage>
</organism>
<protein>
    <submittedName>
        <fullName evidence="2">Uncharacterized protein</fullName>
    </submittedName>
</protein>
<keyword evidence="1" id="KW-0812">Transmembrane</keyword>
<name>A0AAW9NFM0_9BACI</name>
<dbReference type="Proteomes" id="UP001307168">
    <property type="component" value="Unassembled WGS sequence"/>
</dbReference>
<reference evidence="2 3" key="1">
    <citation type="submission" date="2023-03" db="EMBL/GenBank/DDBJ databases">
        <title>Bacillus Genome Sequencing.</title>
        <authorList>
            <person name="Dunlap C."/>
        </authorList>
    </citation>
    <scope>NUCLEOTIDE SEQUENCE [LARGE SCALE GENOMIC DNA]</scope>
    <source>
        <strain evidence="2 3">B-41290</strain>
    </source>
</reference>
<keyword evidence="1" id="KW-0472">Membrane</keyword>
<gene>
    <name evidence="2" type="ORF">P4706_12555</name>
</gene>
<sequence>MFNLKSLSVWKYALIILLFPVVVNFLLFQYKLPWVFGTSDNWLSFWGNYTGGLISAFVAYFIANSQIEKQQIINEHERIIAQLPSLMRIRIELNKYILELRRVDQENVLVLTENVKAEPDGPFLRKYTILLFKEENYSLLEKIEDDDLHIKLIKCFEFYDDFSKTISLDMYSNKEDKLYQMQTKSKKEIAWSSFLDEDKLNFFESVIEEVNEEIATIQEKKKTK</sequence>
<dbReference type="EMBL" id="JARNBH010000012">
    <property type="protein sequence ID" value="MEC0273880.1"/>
    <property type="molecule type" value="Genomic_DNA"/>
</dbReference>
<proteinExistence type="predicted"/>
<dbReference type="AlphaFoldDB" id="A0AAW9NFM0"/>